<keyword evidence="8" id="KW-1185">Reference proteome</keyword>
<evidence type="ECO:0000256" key="5">
    <source>
        <dbReference type="ARBA" id="ARBA00023002"/>
    </source>
</evidence>
<evidence type="ECO:0000256" key="4">
    <source>
        <dbReference type="ARBA" id="ARBA00022827"/>
    </source>
</evidence>
<dbReference type="PANTHER" id="PTHR10961">
    <property type="entry name" value="PEROXISOMAL SARCOSINE OXIDASE"/>
    <property type="match status" value="1"/>
</dbReference>
<dbReference type="Gene3D" id="3.30.9.10">
    <property type="entry name" value="D-Amino Acid Oxidase, subunit A, domain 2"/>
    <property type="match status" value="1"/>
</dbReference>
<evidence type="ECO:0000259" key="6">
    <source>
        <dbReference type="Pfam" id="PF01266"/>
    </source>
</evidence>
<gene>
    <name evidence="7" type="ORF">PEGY_LOCUS8675</name>
</gene>
<comment type="caution">
    <text evidence="7">The sequence shown here is derived from an EMBL/GenBank/DDBJ whole genome shotgun (WGS) entry which is preliminary data.</text>
</comment>
<evidence type="ECO:0000256" key="2">
    <source>
        <dbReference type="ARBA" id="ARBA00010989"/>
    </source>
</evidence>
<evidence type="ECO:0000313" key="8">
    <source>
        <dbReference type="Proteomes" id="UP001154252"/>
    </source>
</evidence>
<dbReference type="GO" id="GO:0050660">
    <property type="term" value="F:flavin adenine dinucleotide binding"/>
    <property type="evidence" value="ECO:0007669"/>
    <property type="project" value="InterPro"/>
</dbReference>
<accession>A0A9W4KN37</accession>
<dbReference type="EMBL" id="CAJVRC010000890">
    <property type="protein sequence ID" value="CAG8907082.1"/>
    <property type="molecule type" value="Genomic_DNA"/>
</dbReference>
<dbReference type="Pfam" id="PF01266">
    <property type="entry name" value="DAO"/>
    <property type="match status" value="1"/>
</dbReference>
<sequence>MEQASSIIVVGAGIFGLSTALHLARRGYSVTVFDRQPYDESRYSYFQGADAASADINKIIRSAYGGQAEYQELSTEAITTWHEWNAELASGQTVPPGMSSRDQVFVPNGNISLSSDTELPTWELACIEGMEKAGHHNTQLATTNPYHCDLAADRALSSHMDPFQQRSRGKQPVGVLDTTGGMAIADKACRFALHKARAVGARFVFGSKAGCLQSLCYEGRKVTGIITRDGHMHNASMTILACGAVTPVLLPELDGLCEATAGSVMLIKIPTKSQLWERLGPENFPTFTFNVRAGSAGGLYGFPRNEDGYFKIGYRGTKYTNPIRHRDGKERSTPVTRWSKAERDGMPIGTHLTDFPRQAFRVIQSFLDEYLPELQKEGTQATTTRICWYTDTFDNHFLIDRVPGKEGLMVATGGSGHAFKYLPNIGNWVVDIMENSKMDRPAVQAWRWRTLGKEQPVNHLMQGSHGPRALGNIAVHKESELKQASVTRL</sequence>
<dbReference type="InterPro" id="IPR006076">
    <property type="entry name" value="FAD-dep_OxRdtase"/>
</dbReference>
<proteinExistence type="inferred from homology"/>
<dbReference type="PANTHER" id="PTHR10961:SF15">
    <property type="entry name" value="FAD DEPENDENT OXIDOREDUCTASE DOMAIN-CONTAINING PROTEIN"/>
    <property type="match status" value="1"/>
</dbReference>
<dbReference type="Proteomes" id="UP001154252">
    <property type="component" value="Unassembled WGS sequence"/>
</dbReference>
<dbReference type="SUPFAM" id="SSF51905">
    <property type="entry name" value="FAD/NAD(P)-binding domain"/>
    <property type="match status" value="1"/>
</dbReference>
<keyword evidence="3" id="KW-0285">Flavoprotein</keyword>
<evidence type="ECO:0000313" key="7">
    <source>
        <dbReference type="EMBL" id="CAG8907082.1"/>
    </source>
</evidence>
<protein>
    <recommendedName>
        <fullName evidence="6">FAD dependent oxidoreductase domain-containing protein</fullName>
    </recommendedName>
</protein>
<keyword evidence="4" id="KW-0274">FAD</keyword>
<organism evidence="7 8">
    <name type="scientific">Penicillium egyptiacum</name>
    <dbReference type="NCBI Taxonomy" id="1303716"/>
    <lineage>
        <taxon>Eukaryota</taxon>
        <taxon>Fungi</taxon>
        <taxon>Dikarya</taxon>
        <taxon>Ascomycota</taxon>
        <taxon>Pezizomycotina</taxon>
        <taxon>Eurotiomycetes</taxon>
        <taxon>Eurotiomycetidae</taxon>
        <taxon>Eurotiales</taxon>
        <taxon>Aspergillaceae</taxon>
        <taxon>Penicillium</taxon>
    </lineage>
</organism>
<dbReference type="AlphaFoldDB" id="A0A9W4KN37"/>
<reference evidence="7" key="1">
    <citation type="submission" date="2021-07" db="EMBL/GenBank/DDBJ databases">
        <authorList>
            <person name="Branca A.L. A."/>
        </authorList>
    </citation>
    <scope>NUCLEOTIDE SEQUENCE</scope>
</reference>
<evidence type="ECO:0000256" key="3">
    <source>
        <dbReference type="ARBA" id="ARBA00022630"/>
    </source>
</evidence>
<comment type="cofactor">
    <cofactor evidence="1">
        <name>FAD</name>
        <dbReference type="ChEBI" id="CHEBI:57692"/>
    </cofactor>
</comment>
<keyword evidence="5" id="KW-0560">Oxidoreductase</keyword>
<dbReference type="InterPro" id="IPR036188">
    <property type="entry name" value="FAD/NAD-bd_sf"/>
</dbReference>
<feature type="domain" description="FAD dependent oxidoreductase" evidence="6">
    <location>
        <begin position="7"/>
        <end position="431"/>
    </location>
</feature>
<name>A0A9W4KN37_9EURO</name>
<dbReference type="OrthoDB" id="2219495at2759"/>
<dbReference type="GO" id="GO:0008115">
    <property type="term" value="F:sarcosine oxidase activity"/>
    <property type="evidence" value="ECO:0007669"/>
    <property type="project" value="TreeGrafter"/>
</dbReference>
<evidence type="ECO:0000256" key="1">
    <source>
        <dbReference type="ARBA" id="ARBA00001974"/>
    </source>
</evidence>
<comment type="similarity">
    <text evidence="2">Belongs to the MSOX/MTOX family.</text>
</comment>
<dbReference type="SUPFAM" id="SSF54373">
    <property type="entry name" value="FAD-linked reductases, C-terminal domain"/>
    <property type="match status" value="1"/>
</dbReference>
<dbReference type="InterPro" id="IPR045170">
    <property type="entry name" value="MTOX"/>
</dbReference>
<dbReference type="Gene3D" id="3.50.50.60">
    <property type="entry name" value="FAD/NAD(P)-binding domain"/>
    <property type="match status" value="1"/>
</dbReference>